<dbReference type="Pfam" id="PF06338">
    <property type="entry name" value="ComK"/>
    <property type="match status" value="1"/>
</dbReference>
<reference evidence="1 2" key="1">
    <citation type="submission" date="2013-08" db="EMBL/GenBank/DDBJ databases">
        <authorList>
            <person name="Huang J."/>
            <person name="Wang G."/>
        </authorList>
    </citation>
    <scope>NUCLEOTIDE SEQUENCE [LARGE SCALE GENOMIC DNA]</scope>
    <source>
        <strain evidence="1 2">BH030004</strain>
    </source>
</reference>
<dbReference type="GO" id="GO:0030420">
    <property type="term" value="P:establishment of competence for transformation"/>
    <property type="evidence" value="ECO:0007669"/>
    <property type="project" value="InterPro"/>
</dbReference>
<dbReference type="STRING" id="1385511.GCA_000425225_00320"/>
<dbReference type="Proteomes" id="UP000030403">
    <property type="component" value="Unassembled WGS sequence"/>
</dbReference>
<organism evidence="1 2">
    <name type="scientific">Pontibacillus marinus BH030004 = DSM 16465</name>
    <dbReference type="NCBI Taxonomy" id="1385511"/>
    <lineage>
        <taxon>Bacteria</taxon>
        <taxon>Bacillati</taxon>
        <taxon>Bacillota</taxon>
        <taxon>Bacilli</taxon>
        <taxon>Bacillales</taxon>
        <taxon>Bacillaceae</taxon>
        <taxon>Pontibacillus</taxon>
    </lineage>
</organism>
<accession>A0A0A5GG57</accession>
<dbReference type="RefSeq" id="WP_051255171.1">
    <property type="nucleotide sequence ID" value="NZ_AVPF01000004.1"/>
</dbReference>
<evidence type="ECO:0000313" key="2">
    <source>
        <dbReference type="Proteomes" id="UP000030403"/>
    </source>
</evidence>
<dbReference type="InterPro" id="IPR010461">
    <property type="entry name" value="ComK"/>
</dbReference>
<dbReference type="AlphaFoldDB" id="A0A0A5GG57"/>
<name>A0A0A5GG57_9BACI</name>
<comment type="caution">
    <text evidence="1">The sequence shown here is derived from an EMBL/GenBank/DDBJ whole genome shotgun (WGS) entry which is preliminary data.</text>
</comment>
<proteinExistence type="predicted"/>
<dbReference type="EMBL" id="AVPF01000004">
    <property type="protein sequence ID" value="KGX90974.1"/>
    <property type="molecule type" value="Genomic_DNA"/>
</dbReference>
<keyword evidence="2" id="KW-1185">Reference proteome</keyword>
<protein>
    <submittedName>
        <fullName evidence="1">Competence protein</fullName>
    </submittedName>
</protein>
<gene>
    <name evidence="1" type="ORF">N783_13285</name>
</gene>
<evidence type="ECO:0000313" key="1">
    <source>
        <dbReference type="EMBL" id="KGX90974.1"/>
    </source>
</evidence>
<sequence length="168" mass="19363">MAEVLKKSYVVNERTKAILINPDPMYPTKILEDHQVLLCKQTPKEIVNQSCLLGGSTLRGRRLAMEKMLHTKSKLPIPVKPNEGIFLFPTRSPRSVYCEWISFFHVKQFHEMKGTKGSTVYFSDDTELHIPTSGFSVRRQMQLTGLAIATFYKNEICGRRTDRDRFIP</sequence>
<dbReference type="eggNOG" id="COG4903">
    <property type="taxonomic scope" value="Bacteria"/>
</dbReference>